<feature type="transmembrane region" description="Helical" evidence="8">
    <location>
        <begin position="36"/>
        <end position="56"/>
    </location>
</feature>
<accession>A0A2N8Z9A6</accession>
<evidence type="ECO:0000256" key="5">
    <source>
        <dbReference type="ARBA" id="ARBA00022692"/>
    </source>
</evidence>
<protein>
    <submittedName>
        <fullName evidence="9">Multidrug resistance protein, putative</fullName>
    </submittedName>
</protein>
<evidence type="ECO:0000256" key="7">
    <source>
        <dbReference type="ARBA" id="ARBA00023136"/>
    </source>
</evidence>
<evidence type="ECO:0000256" key="2">
    <source>
        <dbReference type="ARBA" id="ARBA00008335"/>
    </source>
</evidence>
<gene>
    <name evidence="9" type="ORF">VTAP4600_A0519</name>
</gene>
<evidence type="ECO:0000256" key="4">
    <source>
        <dbReference type="ARBA" id="ARBA00022475"/>
    </source>
</evidence>
<dbReference type="Proteomes" id="UP000235828">
    <property type="component" value="Chromosome A"/>
</dbReference>
<keyword evidence="4" id="KW-1003">Cell membrane</keyword>
<dbReference type="PANTHER" id="PTHR43271:SF1">
    <property type="entry name" value="INNER MEMBRANE TRANSPORT PROTEIN YNFM"/>
    <property type="match status" value="1"/>
</dbReference>
<feature type="transmembrane region" description="Helical" evidence="8">
    <location>
        <begin position="125"/>
        <end position="147"/>
    </location>
</feature>
<sequence length="223" mass="24665">MKNREILQLQRHFKPQRGLFFHHNKSVIEHLKQPKLLLAMLIGGLNFALFVNLYSVAGFRLTAAPYNWPVSLASTIFLCYLAGTISARLSGVWSQNHSKILGMVVGTSISLLGMLVAYIETVPAILGGLMLVSFGAFFTHSLAYSWVSQQAKTAKATATALYLVHYYIGGSIGGFWLIFCWQHGGWLSVIEGASLLYLGIYGLCWRLNQYVLAANKGMSPQQC</sequence>
<comment type="similarity">
    <text evidence="2">Belongs to the major facilitator superfamily.</text>
</comment>
<feature type="transmembrane region" description="Helical" evidence="8">
    <location>
        <begin position="100"/>
        <end position="119"/>
    </location>
</feature>
<evidence type="ECO:0000313" key="9">
    <source>
        <dbReference type="EMBL" id="SON48498.1"/>
    </source>
</evidence>
<dbReference type="Gene3D" id="1.20.1250.20">
    <property type="entry name" value="MFS general substrate transporter like domains"/>
    <property type="match status" value="1"/>
</dbReference>
<feature type="transmembrane region" description="Helical" evidence="8">
    <location>
        <begin position="185"/>
        <end position="204"/>
    </location>
</feature>
<keyword evidence="5 8" id="KW-0812">Transmembrane</keyword>
<keyword evidence="10" id="KW-1185">Reference proteome</keyword>
<keyword evidence="6 8" id="KW-1133">Transmembrane helix</keyword>
<dbReference type="AlphaFoldDB" id="A0A2N8Z9A6"/>
<name>A0A2N8Z9A6_9VIBR</name>
<dbReference type="InterPro" id="IPR036259">
    <property type="entry name" value="MFS_trans_sf"/>
</dbReference>
<feature type="transmembrane region" description="Helical" evidence="8">
    <location>
        <begin position="68"/>
        <end position="88"/>
    </location>
</feature>
<evidence type="ECO:0000256" key="3">
    <source>
        <dbReference type="ARBA" id="ARBA00022448"/>
    </source>
</evidence>
<evidence type="ECO:0000256" key="1">
    <source>
        <dbReference type="ARBA" id="ARBA00004651"/>
    </source>
</evidence>
<organism evidence="9 10">
    <name type="scientific">Vibrio tapetis subsp. tapetis</name>
    <dbReference type="NCBI Taxonomy" id="1671868"/>
    <lineage>
        <taxon>Bacteria</taxon>
        <taxon>Pseudomonadati</taxon>
        <taxon>Pseudomonadota</taxon>
        <taxon>Gammaproteobacteria</taxon>
        <taxon>Vibrionales</taxon>
        <taxon>Vibrionaceae</taxon>
        <taxon>Vibrio</taxon>
    </lineage>
</organism>
<dbReference type="GO" id="GO:0022857">
    <property type="term" value="F:transmembrane transporter activity"/>
    <property type="evidence" value="ECO:0007669"/>
    <property type="project" value="InterPro"/>
</dbReference>
<dbReference type="EMBL" id="LT960611">
    <property type="protein sequence ID" value="SON48498.1"/>
    <property type="molecule type" value="Genomic_DNA"/>
</dbReference>
<dbReference type="KEGG" id="vta:A0519"/>
<comment type="subcellular location">
    <subcellularLocation>
        <location evidence="1">Cell membrane</location>
        <topology evidence="1">Multi-pass membrane protein</topology>
    </subcellularLocation>
</comment>
<keyword evidence="7 8" id="KW-0472">Membrane</keyword>
<dbReference type="OrthoDB" id="63984at2"/>
<keyword evidence="3" id="KW-0813">Transport</keyword>
<dbReference type="PANTHER" id="PTHR43271">
    <property type="entry name" value="BLL2771 PROTEIN"/>
    <property type="match status" value="1"/>
</dbReference>
<dbReference type="SUPFAM" id="SSF103473">
    <property type="entry name" value="MFS general substrate transporter"/>
    <property type="match status" value="1"/>
</dbReference>
<evidence type="ECO:0000256" key="8">
    <source>
        <dbReference type="SAM" id="Phobius"/>
    </source>
</evidence>
<proteinExistence type="inferred from homology"/>
<feature type="transmembrane region" description="Helical" evidence="8">
    <location>
        <begin position="159"/>
        <end position="179"/>
    </location>
</feature>
<dbReference type="InterPro" id="IPR011701">
    <property type="entry name" value="MFS"/>
</dbReference>
<dbReference type="Pfam" id="PF07690">
    <property type="entry name" value="MFS_1"/>
    <property type="match status" value="1"/>
</dbReference>
<dbReference type="GO" id="GO:0005886">
    <property type="term" value="C:plasma membrane"/>
    <property type="evidence" value="ECO:0007669"/>
    <property type="project" value="UniProtKB-SubCell"/>
</dbReference>
<evidence type="ECO:0000256" key="6">
    <source>
        <dbReference type="ARBA" id="ARBA00022989"/>
    </source>
</evidence>
<reference evidence="9 10" key="1">
    <citation type="submission" date="2017-10" db="EMBL/GenBank/DDBJ databases">
        <authorList>
            <person name="Banno H."/>
            <person name="Chua N.-H."/>
        </authorList>
    </citation>
    <scope>NUCLEOTIDE SEQUENCE [LARGE SCALE GENOMIC DNA]</scope>
    <source>
        <strain evidence="9">Vibrio tapetis CECT4600</strain>
    </source>
</reference>
<evidence type="ECO:0000313" key="10">
    <source>
        <dbReference type="Proteomes" id="UP000235828"/>
    </source>
</evidence>